<keyword evidence="8 10" id="KW-0030">Aminoacyl-tRNA synthetase</keyword>
<dbReference type="SUPFAM" id="SSF52374">
    <property type="entry name" value="Nucleotidylyl transferase"/>
    <property type="match status" value="1"/>
</dbReference>
<protein>
    <recommendedName>
        <fullName evidence="10">Arginine--tRNA ligase</fullName>
        <ecNumber evidence="10">6.1.1.19</ecNumber>
    </recommendedName>
    <alternativeName>
        <fullName evidence="10">Arginyl-tRNA synthetase</fullName>
        <shortName evidence="10">ArgRS</shortName>
    </alternativeName>
</protein>
<dbReference type="Gene3D" id="3.40.50.620">
    <property type="entry name" value="HUPs"/>
    <property type="match status" value="1"/>
</dbReference>
<dbReference type="InterPro" id="IPR014729">
    <property type="entry name" value="Rossmann-like_a/b/a_fold"/>
</dbReference>
<dbReference type="GO" id="GO:0004814">
    <property type="term" value="F:arginine-tRNA ligase activity"/>
    <property type="evidence" value="ECO:0007669"/>
    <property type="project" value="UniProtKB-UniRule"/>
</dbReference>
<comment type="similarity">
    <text evidence="2 10 11">Belongs to the class-I aminoacyl-tRNA synthetase family.</text>
</comment>
<evidence type="ECO:0000256" key="4">
    <source>
        <dbReference type="ARBA" id="ARBA00022598"/>
    </source>
</evidence>
<dbReference type="CDD" id="cd00671">
    <property type="entry name" value="ArgRS_core"/>
    <property type="match status" value="1"/>
</dbReference>
<evidence type="ECO:0000256" key="10">
    <source>
        <dbReference type="HAMAP-Rule" id="MF_00123"/>
    </source>
</evidence>
<dbReference type="InterPro" id="IPR035684">
    <property type="entry name" value="ArgRS_core"/>
</dbReference>
<dbReference type="GO" id="GO:0006420">
    <property type="term" value="P:arginyl-tRNA aminoacylation"/>
    <property type="evidence" value="ECO:0007669"/>
    <property type="project" value="UniProtKB-UniRule"/>
</dbReference>
<accession>A0A2M7EC79</accession>
<organism evidence="14 15">
    <name type="scientific">Candidatus Nealsonbacteria bacterium CG01_land_8_20_14_3_00_12</name>
    <dbReference type="NCBI Taxonomy" id="1974697"/>
    <lineage>
        <taxon>Bacteria</taxon>
        <taxon>Candidatus Nealsoniibacteriota</taxon>
    </lineage>
</organism>
<dbReference type="InterPro" id="IPR036695">
    <property type="entry name" value="Arg-tRNA-synth_N_sf"/>
</dbReference>
<keyword evidence="3 10" id="KW-0963">Cytoplasm</keyword>
<comment type="caution">
    <text evidence="14">The sequence shown here is derived from an EMBL/GenBank/DDBJ whole genome shotgun (WGS) entry which is preliminary data.</text>
</comment>
<dbReference type="AlphaFoldDB" id="A0A2M7EC79"/>
<evidence type="ECO:0000256" key="11">
    <source>
        <dbReference type="RuleBase" id="RU363038"/>
    </source>
</evidence>
<evidence type="ECO:0000256" key="2">
    <source>
        <dbReference type="ARBA" id="ARBA00005594"/>
    </source>
</evidence>
<dbReference type="CDD" id="cd07956">
    <property type="entry name" value="Anticodon_Ia_Arg"/>
    <property type="match status" value="1"/>
</dbReference>
<dbReference type="PRINTS" id="PR01038">
    <property type="entry name" value="TRNASYNTHARG"/>
</dbReference>
<evidence type="ECO:0000256" key="7">
    <source>
        <dbReference type="ARBA" id="ARBA00022917"/>
    </source>
</evidence>
<comment type="catalytic activity">
    <reaction evidence="9 10">
        <text>tRNA(Arg) + L-arginine + ATP = L-arginyl-tRNA(Arg) + AMP + diphosphate</text>
        <dbReference type="Rhea" id="RHEA:20301"/>
        <dbReference type="Rhea" id="RHEA-COMP:9658"/>
        <dbReference type="Rhea" id="RHEA-COMP:9673"/>
        <dbReference type="ChEBI" id="CHEBI:30616"/>
        <dbReference type="ChEBI" id="CHEBI:32682"/>
        <dbReference type="ChEBI" id="CHEBI:33019"/>
        <dbReference type="ChEBI" id="CHEBI:78442"/>
        <dbReference type="ChEBI" id="CHEBI:78513"/>
        <dbReference type="ChEBI" id="CHEBI:456215"/>
        <dbReference type="EC" id="6.1.1.19"/>
    </reaction>
</comment>
<dbReference type="InterPro" id="IPR001278">
    <property type="entry name" value="Arg-tRNA-ligase"/>
</dbReference>
<sequence length="524" mass="59569">MAREEIIKLIQKATGEKPEKIKVEQPGDVSHGDYSTNIALQLKKDPTEIARKLKSGIFEKVEVAEPGFINFFLSKEFLQKQVEGILKQGEKFGQLKIGKNKKTQVEFISANPTGPLHIGNGRGAFFGDTLANILEKAGYKITREYYINDAKANTQIKTLGQTALGRGTTYLNSYLQEKILNLKSKILNLRDGGEAGYLLAQEIQKDTKDFIENKLKIKFNSRVSEEDLYKKNKVDKIYNWLKSKNFVYQKEGAWWIKTAQFGTPPTLLPPASRAPTQDWVIIRSQAEGGEPTYLLSDIAYHKDKFDRGFKKIIDIWGADHQGHVGKIKAVAKMLNYKGDLDILISQVVRLKKGKISKRKGEVVALEWLIDEVGLDAARFFYLMKSLDTQMEFDVELAKEKSEKSPVYYIQYAHTRICGILRKVKHPTSNIKHLTLLNHPSELGLIKQLIRFPEIIEDTAKDYQVQRIPQYAIDLATSFHQFYRDCRVISDDENLSRARLGLILATQTVLKNALNLMGVSAPEKM</sequence>
<dbReference type="Pfam" id="PF00750">
    <property type="entry name" value="tRNA-synt_1d"/>
    <property type="match status" value="2"/>
</dbReference>
<dbReference type="SUPFAM" id="SSF47323">
    <property type="entry name" value="Anticodon-binding domain of a subclass of class I aminoacyl-tRNA synthetases"/>
    <property type="match status" value="1"/>
</dbReference>
<evidence type="ECO:0000259" key="12">
    <source>
        <dbReference type="SMART" id="SM00836"/>
    </source>
</evidence>
<dbReference type="PANTHER" id="PTHR11956:SF5">
    <property type="entry name" value="ARGININE--TRNA LIGASE, CYTOPLASMIC"/>
    <property type="match status" value="1"/>
</dbReference>
<evidence type="ECO:0000256" key="8">
    <source>
        <dbReference type="ARBA" id="ARBA00023146"/>
    </source>
</evidence>
<dbReference type="SMART" id="SM01016">
    <property type="entry name" value="Arg_tRNA_synt_N"/>
    <property type="match status" value="1"/>
</dbReference>
<gene>
    <name evidence="10" type="primary">argS</name>
    <name evidence="14" type="ORF">COS09_00265</name>
</gene>
<dbReference type="HAMAP" id="MF_00123">
    <property type="entry name" value="Arg_tRNA_synth"/>
    <property type="match status" value="1"/>
</dbReference>
<evidence type="ECO:0000256" key="1">
    <source>
        <dbReference type="ARBA" id="ARBA00004496"/>
    </source>
</evidence>
<dbReference type="InterPro" id="IPR009080">
    <property type="entry name" value="tRNAsynth_Ia_anticodon-bd"/>
</dbReference>
<dbReference type="GO" id="GO:0005524">
    <property type="term" value="F:ATP binding"/>
    <property type="evidence" value="ECO:0007669"/>
    <property type="project" value="UniProtKB-UniRule"/>
</dbReference>
<keyword evidence="5 10" id="KW-0547">Nucleotide-binding</keyword>
<dbReference type="EMBL" id="PETJ01000007">
    <property type="protein sequence ID" value="PIV65305.1"/>
    <property type="molecule type" value="Genomic_DNA"/>
</dbReference>
<feature type="domain" description="Arginyl tRNA synthetase N-terminal" evidence="13">
    <location>
        <begin position="4"/>
        <end position="73"/>
    </location>
</feature>
<evidence type="ECO:0000256" key="3">
    <source>
        <dbReference type="ARBA" id="ARBA00022490"/>
    </source>
</evidence>
<dbReference type="SUPFAM" id="SSF55190">
    <property type="entry name" value="Arginyl-tRNA synthetase (ArgRS), N-terminal 'additional' domain"/>
    <property type="match status" value="1"/>
</dbReference>
<dbReference type="Gene3D" id="1.10.730.10">
    <property type="entry name" value="Isoleucyl-tRNA Synthetase, Domain 1"/>
    <property type="match status" value="1"/>
</dbReference>
<dbReference type="Pfam" id="PF03485">
    <property type="entry name" value="Arg_tRNA_synt_N"/>
    <property type="match status" value="1"/>
</dbReference>
<dbReference type="PROSITE" id="PS00178">
    <property type="entry name" value="AA_TRNA_LIGASE_I"/>
    <property type="match status" value="1"/>
</dbReference>
<keyword evidence="6 10" id="KW-0067">ATP-binding</keyword>
<dbReference type="Proteomes" id="UP000230766">
    <property type="component" value="Unassembled WGS sequence"/>
</dbReference>
<keyword evidence="7 10" id="KW-0648">Protein biosynthesis</keyword>
<dbReference type="InterPro" id="IPR001412">
    <property type="entry name" value="aa-tRNA-synth_I_CS"/>
</dbReference>
<dbReference type="InterPro" id="IPR008909">
    <property type="entry name" value="DALR_anticod-bd"/>
</dbReference>
<dbReference type="SMART" id="SM00836">
    <property type="entry name" value="DALR_1"/>
    <property type="match status" value="1"/>
</dbReference>
<dbReference type="Pfam" id="PF05746">
    <property type="entry name" value="DALR_1"/>
    <property type="match status" value="1"/>
</dbReference>
<evidence type="ECO:0000256" key="5">
    <source>
        <dbReference type="ARBA" id="ARBA00022741"/>
    </source>
</evidence>
<dbReference type="NCBIfam" id="TIGR00456">
    <property type="entry name" value="argS"/>
    <property type="match status" value="1"/>
</dbReference>
<dbReference type="PANTHER" id="PTHR11956">
    <property type="entry name" value="ARGINYL-TRNA SYNTHETASE"/>
    <property type="match status" value="1"/>
</dbReference>
<dbReference type="GO" id="GO:0005737">
    <property type="term" value="C:cytoplasm"/>
    <property type="evidence" value="ECO:0007669"/>
    <property type="project" value="UniProtKB-SubCell"/>
</dbReference>
<evidence type="ECO:0000313" key="15">
    <source>
        <dbReference type="Proteomes" id="UP000230766"/>
    </source>
</evidence>
<evidence type="ECO:0000256" key="9">
    <source>
        <dbReference type="ARBA" id="ARBA00049339"/>
    </source>
</evidence>
<dbReference type="FunFam" id="1.10.730.10:FF:000008">
    <property type="entry name" value="Arginine--tRNA ligase"/>
    <property type="match status" value="1"/>
</dbReference>
<proteinExistence type="inferred from homology"/>
<comment type="subcellular location">
    <subcellularLocation>
        <location evidence="1 10">Cytoplasm</location>
    </subcellularLocation>
</comment>
<feature type="domain" description="DALR anticodon binding" evidence="12">
    <location>
        <begin position="409"/>
        <end position="524"/>
    </location>
</feature>
<keyword evidence="4 10" id="KW-0436">Ligase</keyword>
<evidence type="ECO:0000256" key="6">
    <source>
        <dbReference type="ARBA" id="ARBA00022840"/>
    </source>
</evidence>
<dbReference type="EC" id="6.1.1.19" evidence="10"/>
<feature type="short sequence motif" description="'HIGH' region" evidence="10">
    <location>
        <begin position="110"/>
        <end position="120"/>
    </location>
</feature>
<evidence type="ECO:0000259" key="13">
    <source>
        <dbReference type="SMART" id="SM01016"/>
    </source>
</evidence>
<name>A0A2M7EC79_9BACT</name>
<evidence type="ECO:0000313" key="14">
    <source>
        <dbReference type="EMBL" id="PIV65305.1"/>
    </source>
</evidence>
<comment type="subunit">
    <text evidence="10">Monomer.</text>
</comment>
<reference evidence="15" key="1">
    <citation type="submission" date="2017-09" db="EMBL/GenBank/DDBJ databases">
        <title>Depth-based differentiation of microbial function through sediment-hosted aquifers and enrichment of novel symbionts in the deep terrestrial subsurface.</title>
        <authorList>
            <person name="Probst A.J."/>
            <person name="Ladd B."/>
            <person name="Jarett J.K."/>
            <person name="Geller-Mcgrath D.E."/>
            <person name="Sieber C.M.K."/>
            <person name="Emerson J.B."/>
            <person name="Anantharaman K."/>
            <person name="Thomas B.C."/>
            <person name="Malmstrom R."/>
            <person name="Stieglmeier M."/>
            <person name="Klingl A."/>
            <person name="Woyke T."/>
            <person name="Ryan C.M."/>
            <person name="Banfield J.F."/>
        </authorList>
    </citation>
    <scope>NUCLEOTIDE SEQUENCE [LARGE SCALE GENOMIC DNA]</scope>
</reference>
<dbReference type="Gene3D" id="3.30.1360.70">
    <property type="entry name" value="Arginyl tRNA synthetase N-terminal domain"/>
    <property type="match status" value="1"/>
</dbReference>
<dbReference type="InterPro" id="IPR005148">
    <property type="entry name" value="Arg-tRNA-synth_N"/>
</dbReference>